<feature type="domain" description="Ancillary SecYEG translocon subunit/Cell division coordinator CpoB TPR" evidence="10">
    <location>
        <begin position="29"/>
        <end position="191"/>
    </location>
</feature>
<keyword evidence="6 9" id="KW-0472">Membrane</keyword>
<dbReference type="InterPro" id="IPR018704">
    <property type="entry name" value="SecYEG/CpoB_TPR"/>
</dbReference>
<feature type="region of interest" description="Disordered" evidence="8">
    <location>
        <begin position="220"/>
        <end position="240"/>
    </location>
</feature>
<dbReference type="PANTHER" id="PTHR38035">
    <property type="entry name" value="UPF0070 PROTEIN YFGM"/>
    <property type="match status" value="1"/>
</dbReference>
<dbReference type="Pfam" id="PF09976">
    <property type="entry name" value="TPR_21"/>
    <property type="match status" value="1"/>
</dbReference>
<evidence type="ECO:0000313" key="11">
    <source>
        <dbReference type="EMBL" id="MEJ5094411.1"/>
    </source>
</evidence>
<dbReference type="InterPro" id="IPR026039">
    <property type="entry name" value="YfgM"/>
</dbReference>
<organism evidence="11 12">
    <name type="scientific">Sphingomonas molluscorum</name>
    <dbReference type="NCBI Taxonomy" id="418184"/>
    <lineage>
        <taxon>Bacteria</taxon>
        <taxon>Pseudomonadati</taxon>
        <taxon>Pseudomonadota</taxon>
        <taxon>Alphaproteobacteria</taxon>
        <taxon>Sphingomonadales</taxon>
        <taxon>Sphingomonadaceae</taxon>
        <taxon>Sphingomonas</taxon>
    </lineage>
</organism>
<evidence type="ECO:0000256" key="3">
    <source>
        <dbReference type="ARBA" id="ARBA00022475"/>
    </source>
</evidence>
<keyword evidence="7" id="KW-0143">Chaperone</keyword>
<feature type="transmembrane region" description="Helical" evidence="9">
    <location>
        <begin position="31"/>
        <end position="52"/>
    </location>
</feature>
<dbReference type="RefSeq" id="WP_132884405.1">
    <property type="nucleotide sequence ID" value="NZ_JBBGZA010000001.1"/>
</dbReference>
<keyword evidence="5 9" id="KW-1133">Transmembrane helix</keyword>
<accession>A0ABU8Q4A6</accession>
<evidence type="ECO:0000256" key="9">
    <source>
        <dbReference type="SAM" id="Phobius"/>
    </source>
</evidence>
<name>A0ABU8Q4A6_9SPHN</name>
<evidence type="ECO:0000256" key="4">
    <source>
        <dbReference type="ARBA" id="ARBA00022692"/>
    </source>
</evidence>
<evidence type="ECO:0000256" key="6">
    <source>
        <dbReference type="ARBA" id="ARBA00023136"/>
    </source>
</evidence>
<dbReference type="EMBL" id="JBBGZA010000001">
    <property type="protein sequence ID" value="MEJ5094411.1"/>
    <property type="molecule type" value="Genomic_DNA"/>
</dbReference>
<sequence>MALTPQNNQAFLREVDEELRRDQVASFGRRYGLWVAVAIVAVLAAFGGWIWWQHHQKEKAAEQGVLLQQAMDDLGASKVNAATSALAKLESSGSDGYRASAKFVQADILLNKQDLKGAAAKFAEVANDTSLPGEFRDLALLRQTAAEYDTLKPQAVVDRLRGLASKQSPWFGSAGEMVAVAYIRLGRRDLAGKMFGEMAQTESVPESIRQRAVQMASALGVDAPASKAPTTPTSEEKNAG</sequence>
<keyword evidence="12" id="KW-1185">Reference proteome</keyword>
<gene>
    <name evidence="11" type="ORF">WH159_07635</name>
</gene>
<evidence type="ECO:0000256" key="5">
    <source>
        <dbReference type="ARBA" id="ARBA00022989"/>
    </source>
</evidence>
<evidence type="ECO:0000313" key="12">
    <source>
        <dbReference type="Proteomes" id="UP001380365"/>
    </source>
</evidence>
<comment type="caution">
    <text evidence="11">The sequence shown here is derived from an EMBL/GenBank/DDBJ whole genome shotgun (WGS) entry which is preliminary data.</text>
</comment>
<dbReference type="Proteomes" id="UP001380365">
    <property type="component" value="Unassembled WGS sequence"/>
</dbReference>
<protein>
    <submittedName>
        <fullName evidence="11">Tetratricopeptide repeat protein</fullName>
    </submittedName>
</protein>
<evidence type="ECO:0000256" key="1">
    <source>
        <dbReference type="ARBA" id="ARBA00004167"/>
    </source>
</evidence>
<comment type="subcellular location">
    <subcellularLocation>
        <location evidence="2">Cell membrane</location>
    </subcellularLocation>
    <subcellularLocation>
        <location evidence="1">Membrane</location>
        <topology evidence="1">Single-pass membrane protein</topology>
    </subcellularLocation>
</comment>
<evidence type="ECO:0000256" key="2">
    <source>
        <dbReference type="ARBA" id="ARBA00004236"/>
    </source>
</evidence>
<evidence type="ECO:0000259" key="10">
    <source>
        <dbReference type="Pfam" id="PF09976"/>
    </source>
</evidence>
<dbReference type="PANTHER" id="PTHR38035:SF1">
    <property type="entry name" value="ANCILLARY SECYEG TRANSLOCON SUBUNIT"/>
    <property type="match status" value="1"/>
</dbReference>
<keyword evidence="4 9" id="KW-0812">Transmembrane</keyword>
<reference evidence="11 12" key="1">
    <citation type="submission" date="2023-12" db="EMBL/GenBank/DDBJ databases">
        <title>Gut-associated functions are favored during microbiome assembly across C. elegans life.</title>
        <authorList>
            <person name="Zimmermann J."/>
        </authorList>
    </citation>
    <scope>NUCLEOTIDE SEQUENCE [LARGE SCALE GENOMIC DNA]</scope>
    <source>
        <strain evidence="11 12">JUb134</strain>
    </source>
</reference>
<evidence type="ECO:0000256" key="7">
    <source>
        <dbReference type="ARBA" id="ARBA00023186"/>
    </source>
</evidence>
<keyword evidence="3" id="KW-1003">Cell membrane</keyword>
<proteinExistence type="predicted"/>
<evidence type="ECO:0000256" key="8">
    <source>
        <dbReference type="SAM" id="MobiDB-lite"/>
    </source>
</evidence>